<dbReference type="InterPro" id="IPR002347">
    <property type="entry name" value="SDR_fam"/>
</dbReference>
<dbReference type="GO" id="GO:0016491">
    <property type="term" value="F:oxidoreductase activity"/>
    <property type="evidence" value="ECO:0007669"/>
    <property type="project" value="UniProtKB-KW"/>
</dbReference>
<dbReference type="Proteomes" id="UP000244384">
    <property type="component" value="Chromosome"/>
</dbReference>
<accession>A0A5F2ERE3</accession>
<evidence type="ECO:0000256" key="1">
    <source>
        <dbReference type="ARBA" id="ARBA00006484"/>
    </source>
</evidence>
<dbReference type="CDD" id="cd05233">
    <property type="entry name" value="SDR_c"/>
    <property type="match status" value="1"/>
</dbReference>
<sequence>MDDPTPTLARPLGLVTGASSGIGRELARELAERGYDLVVVAEDDAIHDVARELDAITSARAVQADLATTAGNEATLAALDADPRRPAVAAINAGIGVGGPLVDTDLDAHLRLVALNVTSTVHLGKELAERMVAEGDGRLLFTSSIASQMPGPLNTTYAASKSFVQSFAEGLRQELADSGVTVTALMPGPTDTEFFDRAGLDGTHIDEGHKDSAEQVAREGVDAMLAGRDHVVPGTRMNALQAALSALLPDSLTAKLHGKMNSPT</sequence>
<organism evidence="3 4">
    <name type="scientific">Aeromicrobium chenweiae</name>
    <dbReference type="NCBI Taxonomy" id="2079793"/>
    <lineage>
        <taxon>Bacteria</taxon>
        <taxon>Bacillati</taxon>
        <taxon>Actinomycetota</taxon>
        <taxon>Actinomycetes</taxon>
        <taxon>Propionibacteriales</taxon>
        <taxon>Nocardioidaceae</taxon>
        <taxon>Aeromicrobium</taxon>
    </lineage>
</organism>
<protein>
    <submittedName>
        <fullName evidence="3">Oxidoreductase</fullName>
    </submittedName>
</protein>
<dbReference type="KEGG" id="aez:C3E78_02090"/>
<dbReference type="OrthoDB" id="9797538at2"/>
<dbReference type="RefSeq" id="WP_108576753.1">
    <property type="nucleotide sequence ID" value="NZ_CP026952.1"/>
</dbReference>
<comment type="similarity">
    <text evidence="1">Belongs to the short-chain dehydrogenases/reductases (SDR) family.</text>
</comment>
<dbReference type="EMBL" id="CP026952">
    <property type="protein sequence ID" value="AWB91107.1"/>
    <property type="molecule type" value="Genomic_DNA"/>
</dbReference>
<dbReference type="InterPro" id="IPR020904">
    <property type="entry name" value="Sc_DH/Rdtase_CS"/>
</dbReference>
<dbReference type="InterPro" id="IPR036291">
    <property type="entry name" value="NAD(P)-bd_dom_sf"/>
</dbReference>
<evidence type="ECO:0000256" key="2">
    <source>
        <dbReference type="ARBA" id="ARBA00023002"/>
    </source>
</evidence>
<dbReference type="AlphaFoldDB" id="A0A2S0WIH3"/>
<gene>
    <name evidence="3" type="ORF">C3E78_02090</name>
</gene>
<name>A0A2S0WIH3_9ACTN</name>
<keyword evidence="2" id="KW-0560">Oxidoreductase</keyword>
<dbReference type="Gene3D" id="3.40.50.720">
    <property type="entry name" value="NAD(P)-binding Rossmann-like Domain"/>
    <property type="match status" value="1"/>
</dbReference>
<accession>A0A2S0WIH3</accession>
<dbReference type="PRINTS" id="PR00081">
    <property type="entry name" value="GDHRDH"/>
</dbReference>
<evidence type="ECO:0000313" key="4">
    <source>
        <dbReference type="Proteomes" id="UP000244384"/>
    </source>
</evidence>
<keyword evidence="4" id="KW-1185">Reference proteome</keyword>
<dbReference type="Pfam" id="PF00106">
    <property type="entry name" value="adh_short"/>
    <property type="match status" value="1"/>
</dbReference>
<dbReference type="SUPFAM" id="SSF51735">
    <property type="entry name" value="NAD(P)-binding Rossmann-fold domains"/>
    <property type="match status" value="1"/>
</dbReference>
<reference evidence="4" key="1">
    <citation type="submission" date="2018-01" db="EMBL/GenBank/DDBJ databases">
        <authorList>
            <person name="Li J."/>
        </authorList>
    </citation>
    <scope>NUCLEOTIDE SEQUENCE [LARGE SCALE GENOMIC DNA]</scope>
    <source>
        <strain evidence="4">592</strain>
    </source>
</reference>
<proteinExistence type="inferred from homology"/>
<dbReference type="PROSITE" id="PS00061">
    <property type="entry name" value="ADH_SHORT"/>
    <property type="match status" value="1"/>
</dbReference>
<evidence type="ECO:0000313" key="3">
    <source>
        <dbReference type="EMBL" id="AWB91107.1"/>
    </source>
</evidence>
<dbReference type="PANTHER" id="PTHR44196">
    <property type="entry name" value="DEHYDROGENASE/REDUCTASE SDR FAMILY MEMBER 7B"/>
    <property type="match status" value="1"/>
</dbReference>
<dbReference type="PANTHER" id="PTHR44196:SF2">
    <property type="entry name" value="SHORT-CHAIN DEHYDROGENASE-RELATED"/>
    <property type="match status" value="1"/>
</dbReference>
<dbReference type="GO" id="GO:0016020">
    <property type="term" value="C:membrane"/>
    <property type="evidence" value="ECO:0007669"/>
    <property type="project" value="TreeGrafter"/>
</dbReference>